<evidence type="ECO:0000313" key="1">
    <source>
        <dbReference type="EMBL" id="CBI00491.1"/>
    </source>
</evidence>
<organism evidence="1">
    <name type="scientific">mine drainage metagenome</name>
    <dbReference type="NCBI Taxonomy" id="410659"/>
    <lineage>
        <taxon>unclassified sequences</taxon>
        <taxon>metagenomes</taxon>
        <taxon>ecological metagenomes</taxon>
    </lineage>
</organism>
<dbReference type="EMBL" id="CABN01000145">
    <property type="protein sequence ID" value="CBI00491.1"/>
    <property type="molecule type" value="Genomic_DNA"/>
</dbReference>
<dbReference type="AlphaFoldDB" id="E6PZY2"/>
<sequence length="191" mass="21283">MRFPEPPRAKLALTAAALVIAVACGAPDAALGHKKTQQAPQHCIDTSQAAQFQNKDVCVSAHVYDVVELKDGTRFMDVCPLSMPDAECRFLILSLYQDHGEVGELRRYQNQNVLIRGVIRPMHGRMGIMVSNARQFTGGPEKFRPNPMLLRGFFGQSDMMPVIDPNLTAHGRQRSFMNRYLTEQVPAKSSK</sequence>
<comment type="caution">
    <text evidence="1">The sequence shown here is derived from an EMBL/GenBank/DDBJ whole genome shotgun (WGS) entry which is preliminary data.</text>
</comment>
<reference evidence="1" key="1">
    <citation type="submission" date="2009-10" db="EMBL/GenBank/DDBJ databases">
        <title>Diversity of trophic interactions inside an arsenic-rich microbial ecosystem.</title>
        <authorList>
            <person name="Bertin P.N."/>
            <person name="Heinrich-Salmeron A."/>
            <person name="Pelletier E."/>
            <person name="Goulhen-Chollet F."/>
            <person name="Arsene-Ploetze F."/>
            <person name="Gallien S."/>
            <person name="Calteau A."/>
            <person name="Vallenet D."/>
            <person name="Casiot C."/>
            <person name="Chane-Woon-Ming B."/>
            <person name="Giloteaux L."/>
            <person name="Barakat M."/>
            <person name="Bonnefoy V."/>
            <person name="Bruneel O."/>
            <person name="Chandler M."/>
            <person name="Cleiss J."/>
            <person name="Duran R."/>
            <person name="Elbaz-Poulichet F."/>
            <person name="Fonknechten N."/>
            <person name="Lauga B."/>
            <person name="Mornico D."/>
            <person name="Ortet P."/>
            <person name="Schaeffer C."/>
            <person name="Siguier P."/>
            <person name="Alexander Thil Smith A."/>
            <person name="Van Dorsselaer A."/>
            <person name="Weissenbach J."/>
            <person name="Medigue C."/>
            <person name="Le Paslier D."/>
        </authorList>
    </citation>
    <scope>NUCLEOTIDE SEQUENCE</scope>
</reference>
<name>E6PZY2_9ZZZZ</name>
<protein>
    <recommendedName>
        <fullName evidence="2">Lipoprotein</fullName>
    </recommendedName>
</protein>
<dbReference type="PROSITE" id="PS51257">
    <property type="entry name" value="PROKAR_LIPOPROTEIN"/>
    <property type="match status" value="1"/>
</dbReference>
<accession>E6PZY2</accession>
<proteinExistence type="predicted"/>
<gene>
    <name evidence="1" type="ORF">CARN3_0029</name>
</gene>
<evidence type="ECO:0008006" key="2">
    <source>
        <dbReference type="Google" id="ProtNLM"/>
    </source>
</evidence>